<dbReference type="Proteomes" id="UP000239590">
    <property type="component" value="Unassembled WGS sequence"/>
</dbReference>
<dbReference type="EMBL" id="PTRA01000003">
    <property type="protein sequence ID" value="PQA56097.1"/>
    <property type="molecule type" value="Genomic_DNA"/>
</dbReference>
<name>A0A2S7IIT8_9BACT</name>
<keyword evidence="1" id="KW-1133">Transmembrane helix</keyword>
<evidence type="ECO:0000259" key="2">
    <source>
        <dbReference type="Pfam" id="PF02517"/>
    </source>
</evidence>
<organism evidence="3 4">
    <name type="scientific">Siphonobacter curvatus</name>
    <dbReference type="NCBI Taxonomy" id="2094562"/>
    <lineage>
        <taxon>Bacteria</taxon>
        <taxon>Pseudomonadati</taxon>
        <taxon>Bacteroidota</taxon>
        <taxon>Cytophagia</taxon>
        <taxon>Cytophagales</taxon>
        <taxon>Cytophagaceae</taxon>
        <taxon>Siphonobacter</taxon>
    </lineage>
</organism>
<feature type="transmembrane region" description="Helical" evidence="1">
    <location>
        <begin position="20"/>
        <end position="37"/>
    </location>
</feature>
<feature type="transmembrane region" description="Helical" evidence="1">
    <location>
        <begin position="165"/>
        <end position="184"/>
    </location>
</feature>
<keyword evidence="3" id="KW-0378">Hydrolase</keyword>
<evidence type="ECO:0000313" key="4">
    <source>
        <dbReference type="Proteomes" id="UP000239590"/>
    </source>
</evidence>
<dbReference type="RefSeq" id="WP_104714650.1">
    <property type="nucleotide sequence ID" value="NZ_PTRA01000003.1"/>
</dbReference>
<feature type="transmembrane region" description="Helical" evidence="1">
    <location>
        <begin position="123"/>
        <end position="145"/>
    </location>
</feature>
<gene>
    <name evidence="3" type="ORF">C5O19_17205</name>
</gene>
<feature type="transmembrane region" description="Helical" evidence="1">
    <location>
        <begin position="52"/>
        <end position="75"/>
    </location>
</feature>
<dbReference type="GO" id="GO:0080120">
    <property type="term" value="P:CAAX-box protein maturation"/>
    <property type="evidence" value="ECO:0007669"/>
    <property type="project" value="UniProtKB-ARBA"/>
</dbReference>
<keyword evidence="1" id="KW-0472">Membrane</keyword>
<dbReference type="Pfam" id="PF02517">
    <property type="entry name" value="Rce1-like"/>
    <property type="match status" value="1"/>
</dbReference>
<dbReference type="OrthoDB" id="5525190at2"/>
<keyword evidence="4" id="KW-1185">Reference proteome</keyword>
<reference evidence="4" key="1">
    <citation type="submission" date="2018-02" db="EMBL/GenBank/DDBJ databases">
        <title>Genome sequencing of Solimonas sp. HR-BB.</title>
        <authorList>
            <person name="Lee Y."/>
            <person name="Jeon C.O."/>
        </authorList>
    </citation>
    <scope>NUCLEOTIDE SEQUENCE [LARGE SCALE GENOMIC DNA]</scope>
    <source>
        <strain evidence="4">HR-U</strain>
    </source>
</reference>
<keyword evidence="1" id="KW-0812">Transmembrane</keyword>
<dbReference type="GO" id="GO:0004175">
    <property type="term" value="F:endopeptidase activity"/>
    <property type="evidence" value="ECO:0007669"/>
    <property type="project" value="UniProtKB-ARBA"/>
</dbReference>
<dbReference type="AlphaFoldDB" id="A0A2S7IIT8"/>
<feature type="transmembrane region" description="Helical" evidence="1">
    <location>
        <begin position="233"/>
        <end position="256"/>
    </location>
</feature>
<evidence type="ECO:0000256" key="1">
    <source>
        <dbReference type="SAM" id="Phobius"/>
    </source>
</evidence>
<proteinExistence type="predicted"/>
<feature type="domain" description="CAAX prenyl protease 2/Lysostaphin resistance protein A-like" evidence="2">
    <location>
        <begin position="224"/>
        <end position="297"/>
    </location>
</feature>
<sequence length="314" mass="35538">MRKLRTYLVDFIQADFKPGLYGCTALFLAICIAFNYAVDLEDTYIDAYRGSWIRFVLFLGLDAFVYYTVTLLWLFFHQRLALLRTPTFWLFSGFGMIILAWWQDFTGYQPLATLPAFESVYRFAFYCLSNLSSGLTIWVPLALFYRWTDAQPSYFYGFRPDQGSLRMYGTLLLLMVPLIGWASFQPSFLETYPIYKGWGAAAALGVSEWVTALGFEACYGFDFVSTELLLRGFLVIGMAQVLGRGAVLPMVAVYACIHFGKPLGETLGSVLGGYILGILAYESRTIWGGIAIHLGVAWLMELGAFLQTYSQQRQ</sequence>
<dbReference type="GO" id="GO:0006508">
    <property type="term" value="P:proteolysis"/>
    <property type="evidence" value="ECO:0007669"/>
    <property type="project" value="UniProtKB-KW"/>
</dbReference>
<dbReference type="InterPro" id="IPR003675">
    <property type="entry name" value="Rce1/LyrA-like_dom"/>
</dbReference>
<protein>
    <submittedName>
        <fullName evidence="3">CAAX protease family protein</fullName>
    </submittedName>
</protein>
<comment type="caution">
    <text evidence="3">The sequence shown here is derived from an EMBL/GenBank/DDBJ whole genome shotgun (WGS) entry which is preliminary data.</text>
</comment>
<feature type="transmembrane region" description="Helical" evidence="1">
    <location>
        <begin position="286"/>
        <end position="306"/>
    </location>
</feature>
<evidence type="ECO:0000313" key="3">
    <source>
        <dbReference type="EMBL" id="PQA56097.1"/>
    </source>
</evidence>
<keyword evidence="3" id="KW-0645">Protease</keyword>
<accession>A0A2S7IIT8</accession>
<feature type="transmembrane region" description="Helical" evidence="1">
    <location>
        <begin position="87"/>
        <end position="103"/>
    </location>
</feature>